<keyword evidence="4" id="KW-1185">Reference proteome</keyword>
<gene>
    <name evidence="3" type="ORF">FB00_19835</name>
</gene>
<protein>
    <recommendedName>
        <fullName evidence="2">DUF5709 domain-containing protein</fullName>
    </recommendedName>
</protein>
<dbReference type="STRING" id="264251.FB00_19835"/>
<comment type="caution">
    <text evidence="3">The sequence shown here is derived from an EMBL/GenBank/DDBJ whole genome shotgun (WGS) entry which is preliminary data.</text>
</comment>
<dbReference type="AlphaFoldDB" id="A0A0H2KIN1"/>
<evidence type="ECO:0000256" key="1">
    <source>
        <dbReference type="SAM" id="MobiDB-lite"/>
    </source>
</evidence>
<dbReference type="Pfam" id="PF18970">
    <property type="entry name" value="DUF5709"/>
    <property type="match status" value="1"/>
</dbReference>
<accession>A0A0H2KIN1</accession>
<name>A0A0H2KIN1_9MICO</name>
<evidence type="ECO:0000313" key="4">
    <source>
        <dbReference type="Proteomes" id="UP000035265"/>
    </source>
</evidence>
<feature type="region of interest" description="Disordered" evidence="1">
    <location>
        <begin position="1"/>
        <end position="133"/>
    </location>
</feature>
<feature type="compositionally biased region" description="Polar residues" evidence="1">
    <location>
        <begin position="1"/>
        <end position="11"/>
    </location>
</feature>
<sequence length="133" mass="14472">MSEDTTGTSPDPETGAEGDNDQLQAEDTLLDRGVDDVLDEGYSPPDRPRTNHFGETPWEEVHGETLDQRLAEEEPEEWDRDPLDRPDATRSGRLVADPDALDGRQNDTYADDEGISGGAAGAEEAAVHVVEEP</sequence>
<evidence type="ECO:0000259" key="2">
    <source>
        <dbReference type="Pfam" id="PF18970"/>
    </source>
</evidence>
<proteinExistence type="predicted"/>
<feature type="compositionally biased region" description="Basic and acidic residues" evidence="1">
    <location>
        <begin position="59"/>
        <end position="72"/>
    </location>
</feature>
<feature type="compositionally biased region" description="Basic and acidic residues" evidence="1">
    <location>
        <begin position="80"/>
        <end position="90"/>
    </location>
</feature>
<dbReference type="Proteomes" id="UP000035265">
    <property type="component" value="Unassembled WGS sequence"/>
</dbReference>
<reference evidence="3 4" key="1">
    <citation type="submission" date="2014-05" db="EMBL/GenBank/DDBJ databases">
        <title>Cellulosimicrobium funkei U11 genome.</title>
        <authorList>
            <person name="Hu C."/>
            <person name="Gong Y."/>
            <person name="Wan W."/>
            <person name="Jiang M."/>
        </authorList>
    </citation>
    <scope>NUCLEOTIDE SEQUENCE [LARGE SCALE GENOMIC DNA]</scope>
    <source>
        <strain evidence="3 4">U11</strain>
    </source>
</reference>
<feature type="domain" description="DUF5709" evidence="2">
    <location>
        <begin position="88"/>
        <end position="132"/>
    </location>
</feature>
<dbReference type="EMBL" id="JNBQ01000049">
    <property type="protein sequence ID" value="KLN33038.1"/>
    <property type="molecule type" value="Genomic_DNA"/>
</dbReference>
<dbReference type="RefSeq" id="WP_047234567.1">
    <property type="nucleotide sequence ID" value="NZ_JNBQ01000049.1"/>
</dbReference>
<dbReference type="InterPro" id="IPR043763">
    <property type="entry name" value="DUF5709"/>
</dbReference>
<organism evidence="3 4">
    <name type="scientific">Cellulosimicrobium funkei</name>
    <dbReference type="NCBI Taxonomy" id="264251"/>
    <lineage>
        <taxon>Bacteria</taxon>
        <taxon>Bacillati</taxon>
        <taxon>Actinomycetota</taxon>
        <taxon>Actinomycetes</taxon>
        <taxon>Micrococcales</taxon>
        <taxon>Promicromonosporaceae</taxon>
        <taxon>Cellulosimicrobium</taxon>
    </lineage>
</organism>
<evidence type="ECO:0000313" key="3">
    <source>
        <dbReference type="EMBL" id="KLN33038.1"/>
    </source>
</evidence>